<dbReference type="EMBL" id="MFMT01000002">
    <property type="protein sequence ID" value="OGG89352.1"/>
    <property type="molecule type" value="Genomic_DNA"/>
</dbReference>
<comment type="subunit">
    <text evidence="13">Homodimer which binds Holliday junction (HJ) DNA. The HJ becomes 2-fold symmetrical on binding to RuvC with unstacked arms; it has a different conformation from HJ DNA in complex with RuvA. In the full resolvosome a probable DNA-RuvA(4)-RuvB(12)-RuvC(2) complex forms which resolves the HJ.</text>
</comment>
<keyword evidence="3 13" id="KW-0540">Nuclease</keyword>
<evidence type="ECO:0000256" key="12">
    <source>
        <dbReference type="ARBA" id="ARBA00029354"/>
    </source>
</evidence>
<dbReference type="GO" id="GO:0048476">
    <property type="term" value="C:Holliday junction resolvase complex"/>
    <property type="evidence" value="ECO:0007669"/>
    <property type="project" value="UniProtKB-UniRule"/>
</dbReference>
<evidence type="ECO:0000256" key="13">
    <source>
        <dbReference type="HAMAP-Rule" id="MF_00034"/>
    </source>
</evidence>
<dbReference type="PRINTS" id="PR00696">
    <property type="entry name" value="RSOLVASERUVC"/>
</dbReference>
<keyword evidence="7 13" id="KW-0378">Hydrolase</keyword>
<feature type="active site" evidence="13">
    <location>
        <position position="140"/>
    </location>
</feature>
<sequence>MKVLAIDPGYDRLGVAIMEYQNGKEVILFSSCVETDKTTELNDRLFEIGKIVAELIQEHQPDTVAIETLFFNKNIKTAIGVAQARGIILYLAKQAGCKLYEFGPQEIKVAVTGYGNSDKPAVFDMIKRLIPSVPQKALDDEYDAIAVGITCLAQFGRTK</sequence>
<dbReference type="FunFam" id="3.30.420.10:FF:000002">
    <property type="entry name" value="Crossover junction endodeoxyribonuclease RuvC"/>
    <property type="match status" value="1"/>
</dbReference>
<evidence type="ECO:0000313" key="14">
    <source>
        <dbReference type="EMBL" id="OGG89352.1"/>
    </source>
</evidence>
<evidence type="ECO:0000256" key="2">
    <source>
        <dbReference type="ARBA" id="ARBA00022490"/>
    </source>
</evidence>
<feature type="binding site" evidence="13">
    <location>
        <position position="67"/>
    </location>
    <ligand>
        <name>Mg(2+)</name>
        <dbReference type="ChEBI" id="CHEBI:18420"/>
        <label>2</label>
    </ligand>
</feature>
<dbReference type="Proteomes" id="UP000179230">
    <property type="component" value="Unassembled WGS sequence"/>
</dbReference>
<dbReference type="Pfam" id="PF02075">
    <property type="entry name" value="RuvC"/>
    <property type="match status" value="1"/>
</dbReference>
<feature type="active site" evidence="13">
    <location>
        <position position="67"/>
    </location>
</feature>
<dbReference type="GO" id="GO:0003677">
    <property type="term" value="F:DNA binding"/>
    <property type="evidence" value="ECO:0007669"/>
    <property type="project" value="UniProtKB-KW"/>
</dbReference>
<keyword evidence="6 13" id="KW-0227">DNA damage</keyword>
<proteinExistence type="inferred from homology"/>
<evidence type="ECO:0000256" key="11">
    <source>
        <dbReference type="ARBA" id="ARBA00023204"/>
    </source>
</evidence>
<keyword evidence="8 13" id="KW-0460">Magnesium</keyword>
<feature type="binding site" evidence="13">
    <location>
        <position position="7"/>
    </location>
    <ligand>
        <name>Mg(2+)</name>
        <dbReference type="ChEBI" id="CHEBI:18420"/>
        <label>1</label>
    </ligand>
</feature>
<dbReference type="EC" id="3.1.21.10" evidence="13"/>
<keyword evidence="10 13" id="KW-0233">DNA recombination</keyword>
<keyword evidence="5 13" id="KW-0255">Endonuclease</keyword>
<evidence type="ECO:0000256" key="10">
    <source>
        <dbReference type="ARBA" id="ARBA00023172"/>
    </source>
</evidence>
<gene>
    <name evidence="13" type="primary">ruvC</name>
    <name evidence="14" type="ORF">A2592_02770</name>
</gene>
<dbReference type="PANTHER" id="PTHR30194">
    <property type="entry name" value="CROSSOVER JUNCTION ENDODEOXYRIBONUCLEASE RUVC"/>
    <property type="match status" value="1"/>
</dbReference>
<dbReference type="Gene3D" id="3.30.420.10">
    <property type="entry name" value="Ribonuclease H-like superfamily/Ribonuclease H"/>
    <property type="match status" value="1"/>
</dbReference>
<evidence type="ECO:0000256" key="7">
    <source>
        <dbReference type="ARBA" id="ARBA00022801"/>
    </source>
</evidence>
<feature type="active site" evidence="13">
    <location>
        <position position="7"/>
    </location>
</feature>
<dbReference type="InterPro" id="IPR012337">
    <property type="entry name" value="RNaseH-like_sf"/>
</dbReference>
<evidence type="ECO:0000256" key="6">
    <source>
        <dbReference type="ARBA" id="ARBA00022763"/>
    </source>
</evidence>
<evidence type="ECO:0000256" key="4">
    <source>
        <dbReference type="ARBA" id="ARBA00022723"/>
    </source>
</evidence>
<dbReference type="HAMAP" id="MF_00034">
    <property type="entry name" value="RuvC"/>
    <property type="match status" value="1"/>
</dbReference>
<evidence type="ECO:0000256" key="8">
    <source>
        <dbReference type="ARBA" id="ARBA00022842"/>
    </source>
</evidence>
<comment type="cofactor">
    <cofactor evidence="13">
        <name>Mg(2+)</name>
        <dbReference type="ChEBI" id="CHEBI:18420"/>
    </cofactor>
    <text evidence="13">Binds 2 Mg(2+) ion per subunit.</text>
</comment>
<comment type="catalytic activity">
    <reaction evidence="12 13">
        <text>Endonucleolytic cleavage at a junction such as a reciprocal single-stranded crossover between two homologous DNA duplexes (Holliday junction).</text>
        <dbReference type="EC" id="3.1.21.10"/>
    </reaction>
</comment>
<dbReference type="GO" id="GO:0006310">
    <property type="term" value="P:DNA recombination"/>
    <property type="evidence" value="ECO:0007669"/>
    <property type="project" value="UniProtKB-UniRule"/>
</dbReference>
<dbReference type="AlphaFoldDB" id="A0A1F6FU11"/>
<comment type="function">
    <text evidence="13">The RuvA-RuvB-RuvC complex processes Holliday junction (HJ) DNA during genetic recombination and DNA repair. Endonuclease that resolves HJ intermediates. Cleaves cruciform DNA by making single-stranded nicks across the HJ at symmetrical positions within the homologous arms, yielding a 5'-phosphate and a 3'-hydroxyl group; requires a central core of homology in the junction. The consensus cleavage sequence is 5'-(A/T)TT(C/G)-3'. Cleavage occurs on the 3'-side of the TT dinucleotide at the point of strand exchange. HJ branch migration catalyzed by RuvA-RuvB allows RuvC to scan DNA until it finds its consensus sequence, where it cleaves and resolves the cruciform DNA.</text>
</comment>
<comment type="subcellular location">
    <subcellularLocation>
        <location evidence="13">Cytoplasm</location>
    </subcellularLocation>
</comment>
<evidence type="ECO:0000256" key="9">
    <source>
        <dbReference type="ARBA" id="ARBA00023125"/>
    </source>
</evidence>
<feature type="binding site" evidence="13">
    <location>
        <position position="140"/>
    </location>
    <ligand>
        <name>Mg(2+)</name>
        <dbReference type="ChEBI" id="CHEBI:18420"/>
        <label>1</label>
    </ligand>
</feature>
<keyword evidence="4 13" id="KW-0479">Metal-binding</keyword>
<dbReference type="GO" id="GO:0006281">
    <property type="term" value="P:DNA repair"/>
    <property type="evidence" value="ECO:0007669"/>
    <property type="project" value="UniProtKB-UniRule"/>
</dbReference>
<dbReference type="InterPro" id="IPR036397">
    <property type="entry name" value="RNaseH_sf"/>
</dbReference>
<comment type="similarity">
    <text evidence="1 13">Belongs to the RuvC family.</text>
</comment>
<evidence type="ECO:0000256" key="3">
    <source>
        <dbReference type="ARBA" id="ARBA00022722"/>
    </source>
</evidence>
<dbReference type="GO" id="GO:0005737">
    <property type="term" value="C:cytoplasm"/>
    <property type="evidence" value="ECO:0007669"/>
    <property type="project" value="UniProtKB-SubCell"/>
</dbReference>
<dbReference type="GO" id="GO:0008821">
    <property type="term" value="F:crossover junction DNA endonuclease activity"/>
    <property type="evidence" value="ECO:0007669"/>
    <property type="project" value="UniProtKB-UniRule"/>
</dbReference>
<comment type="caution">
    <text evidence="14">The sequence shown here is derived from an EMBL/GenBank/DDBJ whole genome shotgun (WGS) entry which is preliminary data.</text>
</comment>
<reference evidence="14 15" key="1">
    <citation type="journal article" date="2016" name="Nat. Commun.">
        <title>Thousands of microbial genomes shed light on interconnected biogeochemical processes in an aquifer system.</title>
        <authorList>
            <person name="Anantharaman K."/>
            <person name="Brown C.T."/>
            <person name="Hug L.A."/>
            <person name="Sharon I."/>
            <person name="Castelle C.J."/>
            <person name="Probst A.J."/>
            <person name="Thomas B.C."/>
            <person name="Singh A."/>
            <person name="Wilkins M.J."/>
            <person name="Karaoz U."/>
            <person name="Brodie E.L."/>
            <person name="Williams K.H."/>
            <person name="Hubbard S.S."/>
            <person name="Banfield J.F."/>
        </authorList>
    </citation>
    <scope>NUCLEOTIDE SEQUENCE [LARGE SCALE GENOMIC DNA]</scope>
</reference>
<dbReference type="PANTHER" id="PTHR30194:SF3">
    <property type="entry name" value="CROSSOVER JUNCTION ENDODEOXYRIBONUCLEASE RUVC"/>
    <property type="match status" value="1"/>
</dbReference>
<dbReference type="InterPro" id="IPR002176">
    <property type="entry name" value="X-over_junc_endoDNase_RuvC"/>
</dbReference>
<protein>
    <recommendedName>
        <fullName evidence="13">Crossover junction endodeoxyribonuclease RuvC</fullName>
        <ecNumber evidence="13">3.1.21.10</ecNumber>
    </recommendedName>
    <alternativeName>
        <fullName evidence="13">Holliday junction nuclease RuvC</fullName>
    </alternativeName>
    <alternativeName>
        <fullName evidence="13">Holliday junction resolvase RuvC</fullName>
    </alternativeName>
</protein>
<evidence type="ECO:0000313" key="15">
    <source>
        <dbReference type="Proteomes" id="UP000179230"/>
    </source>
</evidence>
<dbReference type="CDD" id="cd16962">
    <property type="entry name" value="RuvC"/>
    <property type="match status" value="1"/>
</dbReference>
<name>A0A1F6FU11_9BACT</name>
<dbReference type="GO" id="GO:0000287">
    <property type="term" value="F:magnesium ion binding"/>
    <property type="evidence" value="ECO:0007669"/>
    <property type="project" value="UniProtKB-UniRule"/>
</dbReference>
<organism evidence="14 15">
    <name type="scientific">Candidatus Kaiserbacteria bacterium RIFOXYD1_FULL_42_15</name>
    <dbReference type="NCBI Taxonomy" id="1798532"/>
    <lineage>
        <taxon>Bacteria</taxon>
        <taxon>Candidatus Kaiseribacteriota</taxon>
    </lineage>
</organism>
<evidence type="ECO:0000256" key="1">
    <source>
        <dbReference type="ARBA" id="ARBA00009518"/>
    </source>
</evidence>
<keyword evidence="2 13" id="KW-0963">Cytoplasm</keyword>
<evidence type="ECO:0000256" key="5">
    <source>
        <dbReference type="ARBA" id="ARBA00022759"/>
    </source>
</evidence>
<keyword evidence="11 13" id="KW-0234">DNA repair</keyword>
<accession>A0A1F6FU11</accession>
<keyword evidence="9 13" id="KW-0238">DNA-binding</keyword>
<dbReference type="SUPFAM" id="SSF53098">
    <property type="entry name" value="Ribonuclease H-like"/>
    <property type="match status" value="1"/>
</dbReference>